<gene>
    <name evidence="2" type="ORF">HWQ67_15600</name>
</gene>
<evidence type="ECO:0000313" key="2">
    <source>
        <dbReference type="EMBL" id="MBV6343006.1"/>
    </source>
</evidence>
<organism evidence="2 3">
    <name type="scientific">Candidatus Magnetobacterium casense</name>
    <dbReference type="NCBI Taxonomy" id="1455061"/>
    <lineage>
        <taxon>Bacteria</taxon>
        <taxon>Pseudomonadati</taxon>
        <taxon>Nitrospirota</taxon>
        <taxon>Thermodesulfovibrionia</taxon>
        <taxon>Thermodesulfovibrionales</taxon>
        <taxon>Candidatus Magnetobacteriaceae</taxon>
        <taxon>Candidatus Magnetobacterium</taxon>
    </lineage>
</organism>
<protein>
    <recommendedName>
        <fullName evidence="1">Cds6 C-terminal domain-containing protein</fullName>
    </recommendedName>
</protein>
<dbReference type="EMBL" id="JABXWD010000410">
    <property type="protein sequence ID" value="MBV6343006.1"/>
    <property type="molecule type" value="Genomic_DNA"/>
</dbReference>
<evidence type="ECO:0000313" key="3">
    <source>
        <dbReference type="Proteomes" id="UP001196980"/>
    </source>
</evidence>
<dbReference type="RefSeq" id="WP_218253612.1">
    <property type="nucleotide sequence ID" value="NZ_JABXWD010000410.1"/>
</dbReference>
<dbReference type="InterPro" id="IPR056203">
    <property type="entry name" value="Cds6_C"/>
</dbReference>
<name>A0ABS6S2D7_9BACT</name>
<sequence length="106" mass="12265">MIERWQSSWQARDIEMYMGFYSHAFYSDSMNRKQWKIHKNALFKGAGSIKVDIGDIHITPLESRKVQVTFRQRYSSDSVSDNGIKTLILEGCPGEYKIVSEGWRAG</sequence>
<evidence type="ECO:0000259" key="1">
    <source>
        <dbReference type="Pfam" id="PF24125"/>
    </source>
</evidence>
<dbReference type="Pfam" id="PF24125">
    <property type="entry name" value="Cds6_C"/>
    <property type="match status" value="1"/>
</dbReference>
<feature type="domain" description="Cds6 C-terminal" evidence="1">
    <location>
        <begin position="2"/>
        <end position="101"/>
    </location>
</feature>
<reference evidence="2 3" key="1">
    <citation type="journal article" date="2020" name="J Geophys Res Biogeosci">
        <title>Magnetotaxis as an Adaptation to Enable Bacterial Shuttling of Microbial Sulfur and Sulfur Cycling Across Aquatic Oxic#Anoxic Interfaces.</title>
        <authorList>
            <person name="Li J."/>
            <person name="Liu P."/>
            <person name="Wang J."/>
            <person name="Roberts A.P."/>
            <person name="Pan Y."/>
        </authorList>
    </citation>
    <scope>NUCLEOTIDE SEQUENCE [LARGE SCALE GENOMIC DNA]</scope>
    <source>
        <strain evidence="2 3">MYR-1_YQ</strain>
    </source>
</reference>
<feature type="non-terminal residue" evidence="2">
    <location>
        <position position="1"/>
    </location>
</feature>
<dbReference type="Proteomes" id="UP001196980">
    <property type="component" value="Unassembled WGS sequence"/>
</dbReference>
<accession>A0ABS6S2D7</accession>
<keyword evidence="3" id="KW-1185">Reference proteome</keyword>
<comment type="caution">
    <text evidence="2">The sequence shown here is derived from an EMBL/GenBank/DDBJ whole genome shotgun (WGS) entry which is preliminary data.</text>
</comment>
<proteinExistence type="predicted"/>